<proteinExistence type="predicted"/>
<dbReference type="AlphaFoldDB" id="A0AAU9F952"/>
<dbReference type="Proteomes" id="UP001500889">
    <property type="component" value="Chromosome O"/>
</dbReference>
<evidence type="ECO:0000313" key="8">
    <source>
        <dbReference type="Proteomes" id="UP001500889"/>
    </source>
</evidence>
<feature type="region of interest" description="Disordered" evidence="5">
    <location>
        <begin position="80"/>
        <end position="105"/>
    </location>
</feature>
<evidence type="ECO:0000256" key="4">
    <source>
        <dbReference type="PROSITE-ProRule" id="PRU00027"/>
    </source>
</evidence>
<protein>
    <recommendedName>
        <fullName evidence="6">BED-type domain-containing protein</fullName>
    </recommendedName>
</protein>
<gene>
    <name evidence="7" type="ORF">DMAD_10323</name>
</gene>
<keyword evidence="8" id="KW-1185">Reference proteome</keyword>
<dbReference type="GO" id="GO:0003677">
    <property type="term" value="F:DNA binding"/>
    <property type="evidence" value="ECO:0007669"/>
    <property type="project" value="InterPro"/>
</dbReference>
<keyword evidence="3" id="KW-0862">Zinc</keyword>
<name>A0AAU9F952_DROMD</name>
<dbReference type="InterPro" id="IPR036236">
    <property type="entry name" value="Znf_C2H2_sf"/>
</dbReference>
<evidence type="ECO:0000313" key="7">
    <source>
        <dbReference type="EMBL" id="BFF92223.1"/>
    </source>
</evidence>
<dbReference type="PROSITE" id="PS50808">
    <property type="entry name" value="ZF_BED"/>
    <property type="match status" value="1"/>
</dbReference>
<evidence type="ECO:0000259" key="6">
    <source>
        <dbReference type="PROSITE" id="PS50808"/>
    </source>
</evidence>
<dbReference type="Pfam" id="PF02892">
    <property type="entry name" value="zf-BED"/>
    <property type="match status" value="2"/>
</dbReference>
<dbReference type="SMART" id="SM00614">
    <property type="entry name" value="ZnF_BED"/>
    <property type="match status" value="2"/>
</dbReference>
<keyword evidence="2 4" id="KW-0863">Zinc-finger</keyword>
<keyword evidence="1" id="KW-0479">Metal-binding</keyword>
<dbReference type="EMBL" id="AP029263">
    <property type="protein sequence ID" value="BFF92223.1"/>
    <property type="molecule type" value="Genomic_DNA"/>
</dbReference>
<dbReference type="GO" id="GO:0008270">
    <property type="term" value="F:zinc ion binding"/>
    <property type="evidence" value="ECO:0007669"/>
    <property type="project" value="UniProtKB-KW"/>
</dbReference>
<dbReference type="SUPFAM" id="SSF57667">
    <property type="entry name" value="beta-beta-alpha zinc fingers"/>
    <property type="match status" value="2"/>
</dbReference>
<sequence length="325" mass="37197">MVGKNFKALAQFHRLTEYIVQCKHCDKTLSSKHTSSNLTRHLLRNHKLLARQIFAGEEGKMLAELKDELEAASANEDIHMNMDDVDGDGDGDGEGDGEVEREGETKTAVRTIIGGQQQLDRQRHEAEMRNKVIGKNNKLWAHFIRISEFTAKCKHCAKTLSSKHSSSNLMRHIVRRHHNLSKTLDHSHHHLMMPKKEIVCNIERRQMADPLEKVNFDDVDSIIEKVADHLEDEVTSISLQEPFYEYVVDNTVEAGDKHDYPESSDMHDLVQADSASLSETTTQMDEKLKAETIYFNEMAELARSKRRLIDLQTKKLLLDMNVVDN</sequence>
<evidence type="ECO:0000256" key="3">
    <source>
        <dbReference type="ARBA" id="ARBA00022833"/>
    </source>
</evidence>
<evidence type="ECO:0000256" key="2">
    <source>
        <dbReference type="ARBA" id="ARBA00022771"/>
    </source>
</evidence>
<reference evidence="7 8" key="1">
    <citation type="submission" date="2024-02" db="EMBL/GenBank/DDBJ databases">
        <title>A chromosome-level genome assembly of Drosophila madeirensis, a fruit fly species endemic to Madeira island.</title>
        <authorList>
            <person name="Tomihara K."/>
            <person name="Llopart A."/>
            <person name="Yamamoto D."/>
        </authorList>
    </citation>
    <scope>NUCLEOTIDE SEQUENCE [LARGE SCALE GENOMIC DNA]</scope>
    <source>
        <strain evidence="7 8">RF1</strain>
    </source>
</reference>
<accession>A0AAU9F952</accession>
<evidence type="ECO:0000256" key="1">
    <source>
        <dbReference type="ARBA" id="ARBA00022723"/>
    </source>
</evidence>
<organism evidence="7 8">
    <name type="scientific">Drosophila madeirensis</name>
    <name type="common">Fruit fly</name>
    <dbReference type="NCBI Taxonomy" id="30013"/>
    <lineage>
        <taxon>Eukaryota</taxon>
        <taxon>Metazoa</taxon>
        <taxon>Ecdysozoa</taxon>
        <taxon>Arthropoda</taxon>
        <taxon>Hexapoda</taxon>
        <taxon>Insecta</taxon>
        <taxon>Pterygota</taxon>
        <taxon>Neoptera</taxon>
        <taxon>Endopterygota</taxon>
        <taxon>Diptera</taxon>
        <taxon>Brachycera</taxon>
        <taxon>Muscomorpha</taxon>
        <taxon>Ephydroidea</taxon>
        <taxon>Drosophilidae</taxon>
        <taxon>Drosophila</taxon>
        <taxon>Sophophora</taxon>
    </lineage>
</organism>
<feature type="domain" description="BED-type" evidence="6">
    <location>
        <begin position="134"/>
        <end position="184"/>
    </location>
</feature>
<evidence type="ECO:0000256" key="5">
    <source>
        <dbReference type="SAM" id="MobiDB-lite"/>
    </source>
</evidence>
<dbReference type="InterPro" id="IPR003656">
    <property type="entry name" value="Znf_BED"/>
</dbReference>
<feature type="compositionally biased region" description="Acidic residues" evidence="5">
    <location>
        <begin position="83"/>
        <end position="97"/>
    </location>
</feature>